<comment type="caution">
    <text evidence="1">The sequence shown here is derived from an EMBL/GenBank/DDBJ whole genome shotgun (WGS) entry which is preliminary data.</text>
</comment>
<gene>
    <name evidence="1" type="ORF">F444_14988</name>
</gene>
<name>A0A080ZNE3_PHYNI</name>
<evidence type="ECO:0000313" key="2">
    <source>
        <dbReference type="Proteomes" id="UP000028582"/>
    </source>
</evidence>
<dbReference type="EMBL" id="ANJA01002758">
    <property type="protein sequence ID" value="ETO68154.1"/>
    <property type="molecule type" value="Genomic_DNA"/>
</dbReference>
<dbReference type="AlphaFoldDB" id="A0A080ZNE3"/>
<reference evidence="1 2" key="1">
    <citation type="submission" date="2013-11" db="EMBL/GenBank/DDBJ databases">
        <title>The Genome Sequence of Phytophthora parasitica P1976.</title>
        <authorList>
            <consortium name="The Broad Institute Genomics Platform"/>
            <person name="Russ C."/>
            <person name="Tyler B."/>
            <person name="Panabieres F."/>
            <person name="Shan W."/>
            <person name="Tripathy S."/>
            <person name="Grunwald N."/>
            <person name="Machado M."/>
            <person name="Johnson C.S."/>
            <person name="Walker B."/>
            <person name="Young S."/>
            <person name="Zeng Q."/>
            <person name="Gargeya S."/>
            <person name="Fitzgerald M."/>
            <person name="Haas B."/>
            <person name="Abouelleil A."/>
            <person name="Allen A.W."/>
            <person name="Alvarado L."/>
            <person name="Arachchi H.M."/>
            <person name="Berlin A.M."/>
            <person name="Chapman S.B."/>
            <person name="Gainer-Dewar J."/>
            <person name="Goldberg J."/>
            <person name="Griggs A."/>
            <person name="Gujja S."/>
            <person name="Hansen M."/>
            <person name="Howarth C."/>
            <person name="Imamovic A."/>
            <person name="Ireland A."/>
            <person name="Larimer J."/>
            <person name="McCowan C."/>
            <person name="Murphy C."/>
            <person name="Pearson M."/>
            <person name="Poon T.W."/>
            <person name="Priest M."/>
            <person name="Roberts A."/>
            <person name="Saif S."/>
            <person name="Shea T."/>
            <person name="Sisk P."/>
            <person name="Sykes S."/>
            <person name="Wortman J."/>
            <person name="Nusbaum C."/>
            <person name="Birren B."/>
        </authorList>
    </citation>
    <scope>NUCLEOTIDE SEQUENCE [LARGE SCALE GENOMIC DNA]</scope>
    <source>
        <strain evidence="1 2">P1976</strain>
    </source>
</reference>
<proteinExistence type="predicted"/>
<protein>
    <submittedName>
        <fullName evidence="1">Uncharacterized protein</fullName>
    </submittedName>
</protein>
<sequence length="89" mass="9938">MQNSKHSTSVDSSSCVDLRQLLQLRRSFTGSTSRRKTSPCSKRKVVPCWTRAARQRTFGPLFGTWSIAAPAIQKPVTVPVVVFVEKHAH</sequence>
<organism evidence="1 2">
    <name type="scientific">Phytophthora nicotianae P1976</name>
    <dbReference type="NCBI Taxonomy" id="1317066"/>
    <lineage>
        <taxon>Eukaryota</taxon>
        <taxon>Sar</taxon>
        <taxon>Stramenopiles</taxon>
        <taxon>Oomycota</taxon>
        <taxon>Peronosporomycetes</taxon>
        <taxon>Peronosporales</taxon>
        <taxon>Peronosporaceae</taxon>
        <taxon>Phytophthora</taxon>
    </lineage>
</organism>
<dbReference type="Proteomes" id="UP000028582">
    <property type="component" value="Unassembled WGS sequence"/>
</dbReference>
<evidence type="ECO:0000313" key="1">
    <source>
        <dbReference type="EMBL" id="ETO68154.1"/>
    </source>
</evidence>
<accession>A0A080ZNE3</accession>